<dbReference type="Proteomes" id="UP000802098">
    <property type="component" value="Unassembled WGS sequence"/>
</dbReference>
<organism evidence="1 2">
    <name type="scientific">Rubrivivax benzoatilyticus</name>
    <dbReference type="NCBI Taxonomy" id="316997"/>
    <lineage>
        <taxon>Bacteria</taxon>
        <taxon>Pseudomonadati</taxon>
        <taxon>Pseudomonadota</taxon>
        <taxon>Betaproteobacteria</taxon>
        <taxon>Burkholderiales</taxon>
        <taxon>Sphaerotilaceae</taxon>
        <taxon>Rubrivivax</taxon>
    </lineage>
</organism>
<gene>
    <name evidence="1" type="ORF">G7087_15475</name>
</gene>
<name>A0ABX0HYY5_9BURK</name>
<accession>A0ABX0HYY5</accession>
<sequence length="201" mass="22837">MNQPLIGPGHVGVGGDFARVFDPEDYMTMVNALDEATVVLRAHLVLEEFLNIWAARVTSTEDLFEGGFVPFKTKLFICKNLGFAPEFCDVFDRVNTIRNRYSHRRNYKLEESGLAGLRDAVDALPSPQPLLPCEKFEIYLEGHDASGDRKQLTYTWATADTKKRMALVQVILVLKLVQWMQHTFNARCIKYNLVVWPAGTQ</sequence>
<evidence type="ECO:0000313" key="2">
    <source>
        <dbReference type="Proteomes" id="UP000802098"/>
    </source>
</evidence>
<protein>
    <submittedName>
        <fullName evidence="1">Uncharacterized protein</fullName>
    </submittedName>
</protein>
<evidence type="ECO:0000313" key="1">
    <source>
        <dbReference type="EMBL" id="NHK99783.1"/>
    </source>
</evidence>
<proteinExistence type="predicted"/>
<comment type="caution">
    <text evidence="1">The sequence shown here is derived from an EMBL/GenBank/DDBJ whole genome shotgun (WGS) entry which is preliminary data.</text>
</comment>
<dbReference type="RefSeq" id="WP_009857834.1">
    <property type="nucleotide sequence ID" value="NZ_JAAOCD010000008.1"/>
</dbReference>
<keyword evidence="2" id="KW-1185">Reference proteome</keyword>
<reference evidence="1 2" key="1">
    <citation type="submission" date="2020-03" db="EMBL/GenBank/DDBJ databases">
        <title>Rubrivivax benzoatilyticus JA2 (sequenced after 10 years sub-culturing).</title>
        <authorList>
            <person name="Gupta D."/>
            <person name="Chintalapati S."/>
            <person name="Chintalapati V.R."/>
        </authorList>
    </citation>
    <scope>NUCLEOTIDE SEQUENCE [LARGE SCALE GENOMIC DNA]</scope>
    <source>
        <strain evidence="1 2">JA2-Mal</strain>
    </source>
</reference>
<dbReference type="EMBL" id="JAAOCD010000008">
    <property type="protein sequence ID" value="NHK99783.1"/>
    <property type="molecule type" value="Genomic_DNA"/>
</dbReference>